<dbReference type="SUPFAM" id="SSF103088">
    <property type="entry name" value="OmpA-like"/>
    <property type="match status" value="1"/>
</dbReference>
<organism evidence="12 13">
    <name type="scientific">Undibacterium hunanense</name>
    <dbReference type="NCBI Taxonomy" id="2762292"/>
    <lineage>
        <taxon>Bacteria</taxon>
        <taxon>Pseudomonadati</taxon>
        <taxon>Pseudomonadota</taxon>
        <taxon>Betaproteobacteria</taxon>
        <taxon>Burkholderiales</taxon>
        <taxon>Oxalobacteraceae</taxon>
        <taxon>Undibacterium</taxon>
    </lineage>
</organism>
<dbReference type="PROSITE" id="PS51257">
    <property type="entry name" value="PROKAR_LIPOPROTEIN"/>
    <property type="match status" value="1"/>
</dbReference>
<dbReference type="PROSITE" id="PS51123">
    <property type="entry name" value="OMPA_2"/>
    <property type="match status" value="1"/>
</dbReference>
<dbReference type="HAMAP" id="MF_02204">
    <property type="entry name" value="Pal"/>
    <property type="match status" value="1"/>
</dbReference>
<dbReference type="InterPro" id="IPR006665">
    <property type="entry name" value="OmpA-like"/>
</dbReference>
<evidence type="ECO:0000256" key="1">
    <source>
        <dbReference type="ARBA" id="ARBA00022618"/>
    </source>
</evidence>
<dbReference type="RefSeq" id="WP_186949015.1">
    <property type="nucleotide sequence ID" value="NZ_JACOGF010000011.1"/>
</dbReference>
<evidence type="ECO:0000256" key="5">
    <source>
        <dbReference type="ARBA" id="ARBA00023237"/>
    </source>
</evidence>
<keyword evidence="5 8" id="KW-0998">Cell outer membrane</keyword>
<comment type="function">
    <text evidence="8">Part of the Tol-Pal system, which plays a role in outer membrane invagination during cell division and is important for maintaining outer membrane integrity.</text>
</comment>
<evidence type="ECO:0000259" key="11">
    <source>
        <dbReference type="PROSITE" id="PS51123"/>
    </source>
</evidence>
<proteinExistence type="inferred from homology"/>
<evidence type="ECO:0000256" key="8">
    <source>
        <dbReference type="HAMAP-Rule" id="MF_02204"/>
    </source>
</evidence>
<feature type="compositionally biased region" description="Basic and acidic residues" evidence="9">
    <location>
        <begin position="167"/>
        <end position="176"/>
    </location>
</feature>
<evidence type="ECO:0000256" key="4">
    <source>
        <dbReference type="ARBA" id="ARBA00023139"/>
    </source>
</evidence>
<evidence type="ECO:0000313" key="13">
    <source>
        <dbReference type="Proteomes" id="UP000650424"/>
    </source>
</evidence>
<dbReference type="PANTHER" id="PTHR30329:SF21">
    <property type="entry name" value="LIPOPROTEIN YIAD-RELATED"/>
    <property type="match status" value="1"/>
</dbReference>
<feature type="signal peptide" evidence="10">
    <location>
        <begin position="1"/>
        <end position="24"/>
    </location>
</feature>
<gene>
    <name evidence="8 12" type="primary">pal</name>
    <name evidence="12" type="ORF">H8L32_19925</name>
</gene>
<dbReference type="CDD" id="cd07185">
    <property type="entry name" value="OmpA_C-like"/>
    <property type="match status" value="1"/>
</dbReference>
<evidence type="ECO:0000313" key="12">
    <source>
        <dbReference type="EMBL" id="MBC3919751.1"/>
    </source>
</evidence>
<comment type="subcellular location">
    <subcellularLocation>
        <location evidence="8">Cell outer membrane</location>
        <topology evidence="8">Lipid-anchor</topology>
    </subcellularLocation>
</comment>
<accession>A0ABR6ZV55</accession>
<feature type="chain" id="PRO_5045320981" description="Peptidoglycan-associated lipoprotein" evidence="10">
    <location>
        <begin position="25"/>
        <end position="176"/>
    </location>
</feature>
<keyword evidence="2 8" id="KW-0732">Signal</keyword>
<dbReference type="InterPro" id="IPR014169">
    <property type="entry name" value="Pal_lipo_C"/>
</dbReference>
<dbReference type="Pfam" id="PF00691">
    <property type="entry name" value="OmpA"/>
    <property type="match status" value="1"/>
</dbReference>
<dbReference type="InterPro" id="IPR006664">
    <property type="entry name" value="OMP_bac"/>
</dbReference>
<keyword evidence="3 8" id="KW-0472">Membrane</keyword>
<name>A0ABR6ZV55_9BURK</name>
<dbReference type="InterPro" id="IPR039001">
    <property type="entry name" value="Pal"/>
</dbReference>
<keyword evidence="13" id="KW-1185">Reference proteome</keyword>
<evidence type="ECO:0000256" key="9">
    <source>
        <dbReference type="SAM" id="MobiDB-lite"/>
    </source>
</evidence>
<comment type="caution">
    <text evidence="12">The sequence shown here is derived from an EMBL/GenBank/DDBJ whole genome shotgun (WGS) entry which is preliminary data.</text>
</comment>
<reference evidence="12 13" key="1">
    <citation type="submission" date="2020-08" db="EMBL/GenBank/DDBJ databases">
        <title>Novel species isolated from subtropical streams in China.</title>
        <authorList>
            <person name="Lu H."/>
        </authorList>
    </citation>
    <scope>NUCLEOTIDE SEQUENCE [LARGE SCALE GENOMIC DNA]</scope>
    <source>
        <strain evidence="12 13">CY18W</strain>
    </source>
</reference>
<keyword evidence="6 8" id="KW-0449">Lipoprotein</keyword>
<evidence type="ECO:0000256" key="2">
    <source>
        <dbReference type="ARBA" id="ARBA00022729"/>
    </source>
</evidence>
<keyword evidence="4 8" id="KW-0564">Palmitate</keyword>
<sequence>MRFTSQSKTLAMLISSVVLMSACASKVPLEDKAKVEEKAPVVVQTTQADPNSVKTVTTTVDPLTQGALAKRSVYFDYDSYTVKDEFKPVIEAHAKYLVANKNRGILIQGNTDERGGREYNLALGQKRAEAVRKALSLLGVSEAQIEAVSLGKEKPKATGSDEASWAENRRSDIIYK</sequence>
<dbReference type="Proteomes" id="UP000650424">
    <property type="component" value="Unassembled WGS sequence"/>
</dbReference>
<feature type="domain" description="OmpA-like" evidence="11">
    <location>
        <begin position="62"/>
        <end position="176"/>
    </location>
</feature>
<feature type="region of interest" description="Disordered" evidence="9">
    <location>
        <begin position="153"/>
        <end position="176"/>
    </location>
</feature>
<evidence type="ECO:0000256" key="6">
    <source>
        <dbReference type="ARBA" id="ARBA00023288"/>
    </source>
</evidence>
<evidence type="ECO:0000256" key="3">
    <source>
        <dbReference type="ARBA" id="ARBA00023136"/>
    </source>
</evidence>
<dbReference type="PANTHER" id="PTHR30329">
    <property type="entry name" value="STATOR ELEMENT OF FLAGELLAR MOTOR COMPLEX"/>
    <property type="match status" value="1"/>
</dbReference>
<dbReference type="EMBL" id="JACOGF010000011">
    <property type="protein sequence ID" value="MBC3919751.1"/>
    <property type="molecule type" value="Genomic_DNA"/>
</dbReference>
<keyword evidence="1 8" id="KW-0132">Cell division</keyword>
<comment type="subunit">
    <text evidence="8">The Tol-Pal system is composed of five core proteins: the inner membrane proteins TolA, TolQ and TolR, the periplasmic protein TolB and the outer membrane protein Pal. They form a network linking the inner and outer membranes and the peptidoglycan layer.</text>
</comment>
<dbReference type="NCBIfam" id="TIGR02802">
    <property type="entry name" value="Pal_lipo"/>
    <property type="match status" value="1"/>
</dbReference>
<dbReference type="PROSITE" id="PS01068">
    <property type="entry name" value="OMPA_1"/>
    <property type="match status" value="1"/>
</dbReference>
<dbReference type="InterPro" id="IPR006690">
    <property type="entry name" value="OMPA-like_CS"/>
</dbReference>
<dbReference type="InterPro" id="IPR050330">
    <property type="entry name" value="Bact_OuterMem_StrucFunc"/>
</dbReference>
<keyword evidence="7 8" id="KW-0131">Cell cycle</keyword>
<dbReference type="PRINTS" id="PR01021">
    <property type="entry name" value="OMPADOMAIN"/>
</dbReference>
<dbReference type="Gene3D" id="3.30.1330.60">
    <property type="entry name" value="OmpA-like domain"/>
    <property type="match status" value="1"/>
</dbReference>
<evidence type="ECO:0000256" key="10">
    <source>
        <dbReference type="SAM" id="SignalP"/>
    </source>
</evidence>
<protein>
    <recommendedName>
        <fullName evidence="8">Peptidoglycan-associated lipoprotein</fullName>
        <shortName evidence="8">PAL</shortName>
    </recommendedName>
</protein>
<dbReference type="InterPro" id="IPR036737">
    <property type="entry name" value="OmpA-like_sf"/>
</dbReference>
<comment type="similarity">
    <text evidence="8">Belongs to the Pal lipoprotein family.</text>
</comment>
<evidence type="ECO:0000256" key="7">
    <source>
        <dbReference type="ARBA" id="ARBA00023306"/>
    </source>
</evidence>